<dbReference type="AlphaFoldDB" id="A0A0M9ANQ7"/>
<feature type="transmembrane region" description="Helical" evidence="2">
    <location>
        <begin position="371"/>
        <end position="391"/>
    </location>
</feature>
<keyword evidence="2" id="KW-1133">Transmembrane helix</keyword>
<proteinExistence type="predicted"/>
<comment type="caution">
    <text evidence="3">The sequence shown here is derived from an EMBL/GenBank/DDBJ whole genome shotgun (WGS) entry which is preliminary data.</text>
</comment>
<dbReference type="PATRIC" id="fig|1705562.3.peg.1040"/>
<feature type="transmembrane region" description="Helical" evidence="2">
    <location>
        <begin position="128"/>
        <end position="149"/>
    </location>
</feature>
<feature type="transmembrane region" description="Helical" evidence="2">
    <location>
        <begin position="306"/>
        <end position="325"/>
    </location>
</feature>
<evidence type="ECO:0000256" key="2">
    <source>
        <dbReference type="SAM" id="Phobius"/>
    </source>
</evidence>
<protein>
    <submittedName>
        <fullName evidence="3">Uncharacterized protein</fullName>
    </submittedName>
</protein>
<keyword evidence="2" id="KW-0812">Transmembrane</keyword>
<feature type="transmembrane region" description="Helical" evidence="2">
    <location>
        <begin position="12"/>
        <end position="31"/>
    </location>
</feature>
<dbReference type="OrthoDB" id="222473at2157"/>
<dbReference type="InterPro" id="IPR055941">
    <property type="entry name" value="DUF7519"/>
</dbReference>
<sequence length="521" mass="53456">MTELDSRPAASSAALAGTVAMLVSLGLGLAVVDPIPVLAGFLGGLCIAAGVWALRSDAHERIASGSVAIVIGAGVFCGTALLAADYWSLVAALGFPLAATLVVIDASSGLVPPADASDELSTMLDESFVVLVAGILITIVCAVAAAVRLPWVLVRVVTGLSLHPLVGFVTLQAGVLTALLLLDRATETLESWIPAPTATTDRALGRLDLLGRSWWDIDSSLKAAVGLQLLVAFMPTAQGLFDRFLDTLPVLGPALRVAFSGPLHLPLAVGLLALLCILVVERLRQWLRQWLGDNPGRLLARQTGSIVLPVILLLGALVLTTAGVTRRVAPTYAGGGHYGSATVLLLGVLISIVVLRGLVTLLSELVDSELLSRQTAGFAAGSGLLFVMTLLGAERGLTPILVLVGSAAALLVWDTGAHASSIGQQLGRDADTTDSQFVHVTGTAAVLAGAILLVLLVRYVLIPVAVPTPSAGLSFSSVVALGLVLLAIAAFTLALNAHDGRPRTSSDGSSNRSEQTAGDSD</sequence>
<feature type="transmembrane region" description="Helical" evidence="2">
    <location>
        <begin position="473"/>
        <end position="495"/>
    </location>
</feature>
<evidence type="ECO:0000256" key="1">
    <source>
        <dbReference type="SAM" id="MobiDB-lite"/>
    </source>
</evidence>
<dbReference type="RefSeq" id="WP_053966157.1">
    <property type="nucleotide sequence ID" value="NZ_LIUF01000001.1"/>
</dbReference>
<feature type="compositionally biased region" description="Polar residues" evidence="1">
    <location>
        <begin position="505"/>
        <end position="521"/>
    </location>
</feature>
<dbReference type="Pfam" id="PF24363">
    <property type="entry name" value="DUF7519"/>
    <property type="match status" value="1"/>
</dbReference>
<evidence type="ECO:0000313" key="3">
    <source>
        <dbReference type="EMBL" id="KOX94381.1"/>
    </source>
</evidence>
<feature type="region of interest" description="Disordered" evidence="1">
    <location>
        <begin position="500"/>
        <end position="521"/>
    </location>
</feature>
<feature type="transmembrane region" description="Helical" evidence="2">
    <location>
        <begin position="397"/>
        <end position="416"/>
    </location>
</feature>
<feature type="transmembrane region" description="Helical" evidence="2">
    <location>
        <begin position="337"/>
        <end position="359"/>
    </location>
</feature>
<feature type="transmembrane region" description="Helical" evidence="2">
    <location>
        <begin position="89"/>
        <end position="107"/>
    </location>
</feature>
<reference evidence="3 4" key="1">
    <citation type="submission" date="2015-08" db="EMBL/GenBank/DDBJ databases">
        <title>Genomes of Isolates from Cabo Rojo, PR.</title>
        <authorList>
            <person name="Sanchez-Nieves R.L."/>
            <person name="Montalvo-Rodriguez R."/>
        </authorList>
    </citation>
    <scope>NUCLEOTIDE SEQUENCE [LARGE SCALE GENOMIC DNA]</scope>
    <source>
        <strain evidence="3 4">SL3</strain>
    </source>
</reference>
<dbReference type="EMBL" id="LIUF01000001">
    <property type="protein sequence ID" value="KOX94381.1"/>
    <property type="molecule type" value="Genomic_DNA"/>
</dbReference>
<feature type="transmembrane region" description="Helical" evidence="2">
    <location>
        <begin position="161"/>
        <end position="182"/>
    </location>
</feature>
<gene>
    <name evidence="3" type="ORF">AMS69_00525</name>
</gene>
<keyword evidence="2" id="KW-0472">Membrane</keyword>
<keyword evidence="4" id="KW-1185">Reference proteome</keyword>
<name>A0A0M9ANQ7_9EURY</name>
<feature type="transmembrane region" description="Helical" evidence="2">
    <location>
        <begin position="37"/>
        <end position="55"/>
    </location>
</feature>
<dbReference type="Proteomes" id="UP000037729">
    <property type="component" value="Unassembled WGS sequence"/>
</dbReference>
<accession>A0A0M9ANQ7</accession>
<organism evidence="3 4">
    <name type="scientific">Haloarcula rubripromontorii</name>
    <dbReference type="NCBI Taxonomy" id="1705562"/>
    <lineage>
        <taxon>Archaea</taxon>
        <taxon>Methanobacteriati</taxon>
        <taxon>Methanobacteriota</taxon>
        <taxon>Stenosarchaea group</taxon>
        <taxon>Halobacteria</taxon>
        <taxon>Halobacteriales</taxon>
        <taxon>Haloarculaceae</taxon>
        <taxon>Haloarcula</taxon>
    </lineage>
</organism>
<dbReference type="STRING" id="1705562.AMS69_00525"/>
<feature type="transmembrane region" description="Helical" evidence="2">
    <location>
        <begin position="62"/>
        <end position="83"/>
    </location>
</feature>
<feature type="transmembrane region" description="Helical" evidence="2">
    <location>
        <begin position="261"/>
        <end position="280"/>
    </location>
</feature>
<feature type="transmembrane region" description="Helical" evidence="2">
    <location>
        <begin position="437"/>
        <end position="461"/>
    </location>
</feature>
<evidence type="ECO:0000313" key="4">
    <source>
        <dbReference type="Proteomes" id="UP000037729"/>
    </source>
</evidence>